<dbReference type="PANTHER" id="PTHR12216">
    <property type="entry name" value="UROCANATE HYDRATASE"/>
    <property type="match status" value="1"/>
</dbReference>
<dbReference type="InterPro" id="IPR036190">
    <property type="entry name" value="Urocanase_sf"/>
</dbReference>
<comment type="function">
    <text evidence="9 10">Catalyzes the conversion of urocanate to 4-imidazolone-5-propionate.</text>
</comment>
<gene>
    <name evidence="10" type="primary">hutU</name>
    <name evidence="14" type="ORF">SAMN04489716_5755</name>
</gene>
<feature type="active site" evidence="10">
    <location>
        <position position="402"/>
    </location>
</feature>
<evidence type="ECO:0000313" key="14">
    <source>
        <dbReference type="EMBL" id="SDT69317.1"/>
    </source>
</evidence>
<keyword evidence="6 10" id="KW-0456">Lyase</keyword>
<dbReference type="NCBIfam" id="NF003820">
    <property type="entry name" value="PRK05414.1"/>
    <property type="match status" value="1"/>
</dbReference>
<feature type="binding site" evidence="10">
    <location>
        <begin position="169"/>
        <end position="171"/>
    </location>
    <ligand>
        <name>NAD(+)</name>
        <dbReference type="ChEBI" id="CHEBI:57540"/>
    </ligand>
</feature>
<evidence type="ECO:0000256" key="4">
    <source>
        <dbReference type="ARBA" id="ARBA00022808"/>
    </source>
</evidence>
<dbReference type="Proteomes" id="UP000198688">
    <property type="component" value="Chromosome I"/>
</dbReference>
<evidence type="ECO:0000256" key="5">
    <source>
        <dbReference type="ARBA" id="ARBA00023027"/>
    </source>
</evidence>
<dbReference type="Gene3D" id="3.40.50.10730">
    <property type="entry name" value="Urocanase like domains"/>
    <property type="match status" value="1"/>
</dbReference>
<dbReference type="RefSeq" id="WP_092547851.1">
    <property type="nucleotide sequence ID" value="NZ_BOMJ01000028.1"/>
</dbReference>
<sequence length="543" mass="58420">MSEIRSPRGTAYTAQGWPQEAAKRMLMNNLDPEVAERPQDLVVYGGTGKAARDWPSFHAIVRELDVLKGDETLLVQSGKPVGVLRTHEWAPRVLIANSNLVGDWANWPEFRRLEQLGLTMYGQMTAGSWIYIGTQGILQGTYETFAAVAEKRFGGDLAGTLTLTGGCGGMGGAQPLSVTMNGGVCLIVDVDLTRLQRRVDTRYLDVIADDLDQAVARALQAKADRTAISIGVVGNAAEVFPELLRRGVAIDIVTDQTSAHDPLSYIPIGVDLNDAAEYARTKPEEFTDRSRNSMTRQVEAMVGFMDAGAEVFDYGNSIRGEAKLAGYERAFDFPGFVPAYIRPLFAEGKGPFRWAALSGDPADIAATDKAVLDLFPENEPLARWIKMAGERVAFQGLPARICWLGYGERDKAGVRFNDMVARGEVSAPLVIGRDHLDSGSVASPYRETESMLDGSDAIADWPLLNALVNTASGASWVSIHHGGGVGIGRSIHAGQVCVADGTALAGQKIERVLTNDPAMGVLRHVDAGYESQAAGGVQIPMSR</sequence>
<dbReference type="GO" id="GO:0016153">
    <property type="term" value="F:urocanate hydratase activity"/>
    <property type="evidence" value="ECO:0007669"/>
    <property type="project" value="UniProtKB-UniRule"/>
</dbReference>
<dbReference type="InterPro" id="IPR035401">
    <property type="entry name" value="Urocanase_C"/>
</dbReference>
<feature type="binding site" evidence="10">
    <location>
        <position position="194"/>
    </location>
    <ligand>
        <name>NAD(+)</name>
        <dbReference type="ChEBI" id="CHEBI:57540"/>
    </ligand>
</feature>
<dbReference type="Pfam" id="PF17391">
    <property type="entry name" value="Urocanase_N"/>
    <property type="match status" value="1"/>
</dbReference>
<feature type="binding site" evidence="10">
    <location>
        <position position="484"/>
    </location>
    <ligand>
        <name>NAD(+)</name>
        <dbReference type="ChEBI" id="CHEBI:57540"/>
    </ligand>
</feature>
<comment type="similarity">
    <text evidence="2 10">Belongs to the urocanase family.</text>
</comment>
<dbReference type="HAMAP" id="MF_00577">
    <property type="entry name" value="HutU"/>
    <property type="match status" value="1"/>
</dbReference>
<evidence type="ECO:0000256" key="6">
    <source>
        <dbReference type="ARBA" id="ARBA00023239"/>
    </source>
</evidence>
<keyword evidence="4 10" id="KW-0369">Histidine metabolism</keyword>
<dbReference type="InterPro" id="IPR055351">
    <property type="entry name" value="Urocanase"/>
</dbReference>
<dbReference type="GO" id="GO:0005737">
    <property type="term" value="C:cytoplasm"/>
    <property type="evidence" value="ECO:0007669"/>
    <property type="project" value="UniProtKB-SubCell"/>
</dbReference>
<dbReference type="InterPro" id="IPR038364">
    <property type="entry name" value="Urocanase_central_sf"/>
</dbReference>
<feature type="binding site" evidence="10">
    <location>
        <begin position="45"/>
        <end position="46"/>
    </location>
    <ligand>
        <name>NAD(+)</name>
        <dbReference type="ChEBI" id="CHEBI:57540"/>
    </ligand>
</feature>
<feature type="domain" description="Urocanase N-terminal" evidence="12">
    <location>
        <begin position="4"/>
        <end position="130"/>
    </location>
</feature>
<evidence type="ECO:0000259" key="13">
    <source>
        <dbReference type="Pfam" id="PF17392"/>
    </source>
</evidence>
<comment type="cofactor">
    <cofactor evidence="10">
        <name>NAD(+)</name>
        <dbReference type="ChEBI" id="CHEBI:57540"/>
    </cofactor>
    <text evidence="10">Binds 1 NAD(+) per subunit.</text>
</comment>
<dbReference type="OrthoDB" id="9764874at2"/>
<dbReference type="PROSITE" id="PS01233">
    <property type="entry name" value="UROCANASE"/>
    <property type="match status" value="1"/>
</dbReference>
<keyword evidence="10" id="KW-0963">Cytoplasm</keyword>
<dbReference type="NCBIfam" id="TIGR01228">
    <property type="entry name" value="hutU"/>
    <property type="match status" value="1"/>
</dbReference>
<dbReference type="InterPro" id="IPR023637">
    <property type="entry name" value="Urocanase-like"/>
</dbReference>
<dbReference type="PANTHER" id="PTHR12216:SF4">
    <property type="entry name" value="UROCANATE HYDRATASE"/>
    <property type="match status" value="1"/>
</dbReference>
<feature type="binding site" evidence="10">
    <location>
        <position position="123"/>
    </location>
    <ligand>
        <name>NAD(+)</name>
        <dbReference type="ChEBI" id="CHEBI:57540"/>
    </ligand>
</feature>
<feature type="binding site" evidence="10">
    <location>
        <begin position="256"/>
        <end position="260"/>
    </location>
    <ligand>
        <name>NAD(+)</name>
        <dbReference type="ChEBI" id="CHEBI:57540"/>
    </ligand>
</feature>
<evidence type="ECO:0000259" key="11">
    <source>
        <dbReference type="Pfam" id="PF01175"/>
    </source>
</evidence>
<dbReference type="InterPro" id="IPR035400">
    <property type="entry name" value="Urocanase_N"/>
</dbReference>
<dbReference type="Pfam" id="PF01175">
    <property type="entry name" value="Urocanase"/>
    <property type="match status" value="1"/>
</dbReference>
<dbReference type="InterPro" id="IPR023636">
    <property type="entry name" value="Urocanase_CS"/>
</dbReference>
<dbReference type="Gene3D" id="3.40.1770.10">
    <property type="entry name" value="Urocanase superfamily"/>
    <property type="match status" value="1"/>
</dbReference>
<keyword evidence="15" id="KW-1185">Reference proteome</keyword>
<dbReference type="InterPro" id="IPR035085">
    <property type="entry name" value="Urocanase_Rossmann-like"/>
</dbReference>
<evidence type="ECO:0000259" key="12">
    <source>
        <dbReference type="Pfam" id="PF17391"/>
    </source>
</evidence>
<dbReference type="STRING" id="113562.SAMN04489716_5755"/>
<evidence type="ECO:0000256" key="9">
    <source>
        <dbReference type="ARBA" id="ARBA00056569"/>
    </source>
</evidence>
<dbReference type="AlphaFoldDB" id="A0A1H2CGE9"/>
<organism evidence="14 15">
    <name type="scientific">Actinoplanes derwentensis</name>
    <dbReference type="NCBI Taxonomy" id="113562"/>
    <lineage>
        <taxon>Bacteria</taxon>
        <taxon>Bacillati</taxon>
        <taxon>Actinomycetota</taxon>
        <taxon>Actinomycetes</taxon>
        <taxon>Micromonosporales</taxon>
        <taxon>Micromonosporaceae</taxon>
        <taxon>Actinoplanes</taxon>
    </lineage>
</organism>
<dbReference type="SUPFAM" id="SSF111326">
    <property type="entry name" value="Urocanase"/>
    <property type="match status" value="1"/>
</dbReference>
<dbReference type="UniPathway" id="UPA00379">
    <property type="reaction ID" value="UER00550"/>
</dbReference>
<dbReference type="GO" id="GO:0019556">
    <property type="term" value="P:L-histidine catabolic process to glutamate and formamide"/>
    <property type="evidence" value="ECO:0007669"/>
    <property type="project" value="UniProtKB-UniPathway"/>
</dbReference>
<feature type="binding site" evidence="10">
    <location>
        <position position="189"/>
    </location>
    <ligand>
        <name>NAD(+)</name>
        <dbReference type="ChEBI" id="CHEBI:57540"/>
    </ligand>
</feature>
<evidence type="ECO:0000256" key="3">
    <source>
        <dbReference type="ARBA" id="ARBA00011992"/>
    </source>
</evidence>
<feature type="binding site" evidence="10">
    <location>
        <position position="314"/>
    </location>
    <ligand>
        <name>NAD(+)</name>
        <dbReference type="ChEBI" id="CHEBI:57540"/>
    </ligand>
</feature>
<dbReference type="Pfam" id="PF17392">
    <property type="entry name" value="Urocanase_C"/>
    <property type="match status" value="1"/>
</dbReference>
<name>A0A1H2CGE9_9ACTN</name>
<feature type="domain" description="Urocanase Rossmann-like" evidence="11">
    <location>
        <begin position="133"/>
        <end position="340"/>
    </location>
</feature>
<comment type="pathway">
    <text evidence="1 10">Amino-acid degradation; L-histidine degradation into L-glutamate; N-formimidoyl-L-glutamate from L-histidine: step 2/3.</text>
</comment>
<accession>A0A1H2CGE9</accession>
<reference evidence="14 15" key="1">
    <citation type="submission" date="2016-10" db="EMBL/GenBank/DDBJ databases">
        <authorList>
            <person name="de Groot N.N."/>
        </authorList>
    </citation>
    <scope>NUCLEOTIDE SEQUENCE [LARGE SCALE GENOMIC DNA]</scope>
    <source>
        <strain evidence="14 15">DSM 43941</strain>
    </source>
</reference>
<dbReference type="FunFam" id="3.40.50.10730:FF:000001">
    <property type="entry name" value="Urocanate hydratase"/>
    <property type="match status" value="1"/>
</dbReference>
<evidence type="ECO:0000256" key="2">
    <source>
        <dbReference type="ARBA" id="ARBA00007578"/>
    </source>
</evidence>
<evidence type="ECO:0000313" key="15">
    <source>
        <dbReference type="Proteomes" id="UP000198688"/>
    </source>
</evidence>
<dbReference type="PIRSF" id="PIRSF001423">
    <property type="entry name" value="Urocanate_hydrat"/>
    <property type="match status" value="1"/>
</dbReference>
<dbReference type="EMBL" id="LT629758">
    <property type="protein sequence ID" value="SDT69317.1"/>
    <property type="molecule type" value="Genomic_DNA"/>
</dbReference>
<dbReference type="GO" id="GO:0019557">
    <property type="term" value="P:L-histidine catabolic process to glutamate and formate"/>
    <property type="evidence" value="ECO:0007669"/>
    <property type="project" value="UniProtKB-UniPathway"/>
</dbReference>
<proteinExistence type="inferred from homology"/>
<comment type="catalytic activity">
    <reaction evidence="8 10">
        <text>4-imidazolone-5-propanoate = trans-urocanate + H2O</text>
        <dbReference type="Rhea" id="RHEA:13101"/>
        <dbReference type="ChEBI" id="CHEBI:15377"/>
        <dbReference type="ChEBI" id="CHEBI:17771"/>
        <dbReference type="ChEBI" id="CHEBI:77893"/>
        <dbReference type="EC" id="4.2.1.49"/>
    </reaction>
</comment>
<dbReference type="EC" id="4.2.1.49" evidence="3 10"/>
<feature type="domain" description="Urocanase C-terminal" evidence="13">
    <location>
        <begin position="343"/>
        <end position="531"/>
    </location>
</feature>
<protein>
    <recommendedName>
        <fullName evidence="3 10">Urocanate hydratase</fullName>
        <shortName evidence="10">Urocanase</shortName>
        <ecNumber evidence="3 10">4.2.1.49</ecNumber>
    </recommendedName>
    <alternativeName>
        <fullName evidence="7 10">Imidazolonepropionate hydrolase</fullName>
    </alternativeName>
</protein>
<feature type="binding site" evidence="10">
    <location>
        <begin position="235"/>
        <end position="236"/>
    </location>
    <ligand>
        <name>NAD(+)</name>
        <dbReference type="ChEBI" id="CHEBI:57540"/>
    </ligand>
</feature>
<evidence type="ECO:0000256" key="8">
    <source>
        <dbReference type="ARBA" id="ARBA00047623"/>
    </source>
</evidence>
<evidence type="ECO:0000256" key="10">
    <source>
        <dbReference type="HAMAP-Rule" id="MF_00577"/>
    </source>
</evidence>
<keyword evidence="5 10" id="KW-0520">NAD</keyword>
<comment type="subcellular location">
    <subcellularLocation>
        <location evidence="10">Cytoplasm</location>
    </subcellularLocation>
</comment>
<feature type="binding site" evidence="10">
    <location>
        <begin position="265"/>
        <end position="266"/>
    </location>
    <ligand>
        <name>NAD(+)</name>
        <dbReference type="ChEBI" id="CHEBI:57540"/>
    </ligand>
</feature>
<evidence type="ECO:0000256" key="1">
    <source>
        <dbReference type="ARBA" id="ARBA00004794"/>
    </source>
</evidence>
<evidence type="ECO:0000256" key="7">
    <source>
        <dbReference type="ARBA" id="ARBA00031640"/>
    </source>
</evidence>